<sequence length="122" mass="14987">MGYLLSITIIGFFRIHFDEILRYTSLPQWDEQHIRKWEAKSNASKERFLPTAKKKRLKKSSFFWRQLDLQKKCDIKHFFPIRVDVAMHFTFVREEEMLKRRIVICVVAFRKGFSYMTWFMNK</sequence>
<dbReference type="Proteomes" id="UP000887013">
    <property type="component" value="Unassembled WGS sequence"/>
</dbReference>
<dbReference type="AlphaFoldDB" id="A0A8X6UMA3"/>
<gene>
    <name evidence="1" type="ORF">NPIL_351561</name>
</gene>
<keyword evidence="2" id="KW-1185">Reference proteome</keyword>
<proteinExistence type="predicted"/>
<accession>A0A8X6UMA3</accession>
<name>A0A8X6UMA3_NEPPI</name>
<dbReference type="EMBL" id="BMAW01038946">
    <property type="protein sequence ID" value="GFU53872.1"/>
    <property type="molecule type" value="Genomic_DNA"/>
</dbReference>
<reference evidence="1" key="1">
    <citation type="submission" date="2020-08" db="EMBL/GenBank/DDBJ databases">
        <title>Multicomponent nature underlies the extraordinary mechanical properties of spider dragline silk.</title>
        <authorList>
            <person name="Kono N."/>
            <person name="Nakamura H."/>
            <person name="Mori M."/>
            <person name="Yoshida Y."/>
            <person name="Ohtoshi R."/>
            <person name="Malay A.D."/>
            <person name="Moran D.A.P."/>
            <person name="Tomita M."/>
            <person name="Numata K."/>
            <person name="Arakawa K."/>
        </authorList>
    </citation>
    <scope>NUCLEOTIDE SEQUENCE</scope>
</reference>
<organism evidence="1 2">
    <name type="scientific">Nephila pilipes</name>
    <name type="common">Giant wood spider</name>
    <name type="synonym">Nephila maculata</name>
    <dbReference type="NCBI Taxonomy" id="299642"/>
    <lineage>
        <taxon>Eukaryota</taxon>
        <taxon>Metazoa</taxon>
        <taxon>Ecdysozoa</taxon>
        <taxon>Arthropoda</taxon>
        <taxon>Chelicerata</taxon>
        <taxon>Arachnida</taxon>
        <taxon>Araneae</taxon>
        <taxon>Araneomorphae</taxon>
        <taxon>Entelegynae</taxon>
        <taxon>Araneoidea</taxon>
        <taxon>Nephilidae</taxon>
        <taxon>Nephila</taxon>
    </lineage>
</organism>
<evidence type="ECO:0000313" key="2">
    <source>
        <dbReference type="Proteomes" id="UP000887013"/>
    </source>
</evidence>
<comment type="caution">
    <text evidence="1">The sequence shown here is derived from an EMBL/GenBank/DDBJ whole genome shotgun (WGS) entry which is preliminary data.</text>
</comment>
<protein>
    <submittedName>
        <fullName evidence="1">Uncharacterized protein</fullName>
    </submittedName>
</protein>
<evidence type="ECO:0000313" key="1">
    <source>
        <dbReference type="EMBL" id="GFU53872.1"/>
    </source>
</evidence>